<dbReference type="Gene3D" id="2.60.60.30">
    <property type="entry name" value="sav2460 like domains"/>
    <property type="match status" value="1"/>
</dbReference>
<dbReference type="PANTHER" id="PTHR32097">
    <property type="entry name" value="CAMP-BINDING PROTEIN 1-RELATED"/>
    <property type="match status" value="1"/>
</dbReference>
<gene>
    <name evidence="1" type="ORF">H1P_450043</name>
</gene>
<keyword evidence="2" id="KW-1185">Reference proteome</keyword>
<evidence type="ECO:0000313" key="2">
    <source>
        <dbReference type="Proteomes" id="UP000320055"/>
    </source>
</evidence>
<reference evidence="1 2" key="1">
    <citation type="submission" date="2019-01" db="EMBL/GenBank/DDBJ databases">
        <authorList>
            <person name="Brito A."/>
        </authorList>
    </citation>
    <scope>NUCLEOTIDE SEQUENCE [LARGE SCALE GENOMIC DNA]</scope>
    <source>
        <strain evidence="1">1</strain>
    </source>
</reference>
<dbReference type="AlphaFoldDB" id="A0A563VYI6"/>
<sequence length="441" mass="50414">MLRYQKRWLRLGERIHPFEYKKRYPKCYQAFDILRNNKPVTTFNSRLETAFIEEKWQDALSLLQTRPGELARRLDFLLRNHEDRSIVIESFQTVTNQIATPVLLQLISHFEHRHQMDELRVFFPKGNVAKAFAIKNELPKIKKSVCQTVVQICEQALIDRFAQLPVLGKVYIDEQLHSFPVPFSQRSANKSLRQLTRGSRLPIPAGDTVRFFIWWKEGVINREPTGDVDLDLSAVMYDAEWNYLEHVSYTNLKSDKYQAVHSGDIISAPNGASEFIDLDIPSVLKYGGRYIVVSVLSFNEHPFCNIPECFAGWMIRQDAASGDIYEPQTVQDKVDLTANTAISIPAILDLGSREILWTDMSLSRQPSWCRGNNIENNQKGMVLIGKALTSLNKPKLDRLFKLHVQARGEEVSTPEAADTVFSVELGITPFEVDAIAAQFLV</sequence>
<dbReference type="OrthoDB" id="229560at2"/>
<dbReference type="EMBL" id="CAACVJ010000390">
    <property type="protein sequence ID" value="VEP16465.1"/>
    <property type="molecule type" value="Genomic_DNA"/>
</dbReference>
<accession>A0A563VYI6</accession>
<dbReference type="CDD" id="cd06974">
    <property type="entry name" value="TerD_like"/>
    <property type="match status" value="1"/>
</dbReference>
<name>A0A563VYI6_9CYAN</name>
<dbReference type="InterPro" id="IPR051324">
    <property type="entry name" value="Stress/Tellurium_Resist"/>
</dbReference>
<evidence type="ECO:0000313" key="1">
    <source>
        <dbReference type="EMBL" id="VEP16465.1"/>
    </source>
</evidence>
<dbReference type="Proteomes" id="UP000320055">
    <property type="component" value="Unassembled WGS sequence"/>
</dbReference>
<dbReference type="InterPro" id="IPR003325">
    <property type="entry name" value="TerD"/>
</dbReference>
<proteinExistence type="predicted"/>
<organism evidence="1 2">
    <name type="scientific">Hyella patelloides LEGE 07179</name>
    <dbReference type="NCBI Taxonomy" id="945734"/>
    <lineage>
        <taxon>Bacteria</taxon>
        <taxon>Bacillati</taxon>
        <taxon>Cyanobacteriota</taxon>
        <taxon>Cyanophyceae</taxon>
        <taxon>Pleurocapsales</taxon>
        <taxon>Hyellaceae</taxon>
        <taxon>Hyella</taxon>
    </lineage>
</organism>
<dbReference type="PANTHER" id="PTHR32097:SF18">
    <property type="entry name" value="RING-TYPE DOMAIN-CONTAINING PROTEIN"/>
    <property type="match status" value="1"/>
</dbReference>
<protein>
    <submittedName>
        <fullName evidence="1">Cytoplasmic protein</fullName>
    </submittedName>
</protein>